<dbReference type="EMBL" id="JAGMUX010000005">
    <property type="protein sequence ID" value="KAH7258949.1"/>
    <property type="molecule type" value="Genomic_DNA"/>
</dbReference>
<dbReference type="OrthoDB" id="5092547at2759"/>
<proteinExistence type="predicted"/>
<evidence type="ECO:0000313" key="2">
    <source>
        <dbReference type="EMBL" id="KAH7258949.1"/>
    </source>
</evidence>
<dbReference type="AlphaFoldDB" id="A0A9P9HJV6"/>
<keyword evidence="3" id="KW-1185">Reference proteome</keyword>
<evidence type="ECO:0000256" key="1">
    <source>
        <dbReference type="SAM" id="SignalP"/>
    </source>
</evidence>
<sequence length="240" mass="24979">MVRLSLLNVAAIATLLLGAEAGPCRPTTTAVTSLAEASSTTGASYAETTSTVAADTTATSVDMTTVTTLADTTTTTKAESTTTTAAPACLETQALINPGFDDRSDSISPWTGNGGLIQREPQAGVNALAFIFNYGQGNGYVKQTLDNLDGDYEFSYYYRVLSASVGADYTCDIELTVGDTTLRGDMDYSVGGWKSGSVNWSSGGENLAQGDVQLSVSCGGEFDKVQVNIDSLAFTRVCSV</sequence>
<dbReference type="RefSeq" id="XP_046051657.1">
    <property type="nucleotide sequence ID" value="XM_046195302.1"/>
</dbReference>
<accession>A0A9P9HJV6</accession>
<feature type="chain" id="PRO_5040196363" description="CBM-cenC domain-containing protein" evidence="1">
    <location>
        <begin position="22"/>
        <end position="240"/>
    </location>
</feature>
<gene>
    <name evidence="2" type="ORF">BKA55DRAFT_591764</name>
</gene>
<protein>
    <recommendedName>
        <fullName evidence="4">CBM-cenC domain-containing protein</fullName>
    </recommendedName>
</protein>
<dbReference type="Gene3D" id="2.60.120.260">
    <property type="entry name" value="Galactose-binding domain-like"/>
    <property type="match status" value="1"/>
</dbReference>
<keyword evidence="1" id="KW-0732">Signal</keyword>
<dbReference type="GeneID" id="70225256"/>
<feature type="signal peptide" evidence="1">
    <location>
        <begin position="1"/>
        <end position="21"/>
    </location>
</feature>
<comment type="caution">
    <text evidence="2">The sequence shown here is derived from an EMBL/GenBank/DDBJ whole genome shotgun (WGS) entry which is preliminary data.</text>
</comment>
<reference evidence="2" key="1">
    <citation type="journal article" date="2021" name="Nat. Commun.">
        <title>Genetic determinants of endophytism in the Arabidopsis root mycobiome.</title>
        <authorList>
            <person name="Mesny F."/>
            <person name="Miyauchi S."/>
            <person name="Thiergart T."/>
            <person name="Pickel B."/>
            <person name="Atanasova L."/>
            <person name="Karlsson M."/>
            <person name="Huettel B."/>
            <person name="Barry K.W."/>
            <person name="Haridas S."/>
            <person name="Chen C."/>
            <person name="Bauer D."/>
            <person name="Andreopoulos W."/>
            <person name="Pangilinan J."/>
            <person name="LaButti K."/>
            <person name="Riley R."/>
            <person name="Lipzen A."/>
            <person name="Clum A."/>
            <person name="Drula E."/>
            <person name="Henrissat B."/>
            <person name="Kohler A."/>
            <person name="Grigoriev I.V."/>
            <person name="Martin F.M."/>
            <person name="Hacquard S."/>
        </authorList>
    </citation>
    <scope>NUCLEOTIDE SEQUENCE</scope>
    <source>
        <strain evidence="2">MPI-CAGE-AT-0023</strain>
    </source>
</reference>
<organism evidence="2 3">
    <name type="scientific">Fusarium redolens</name>
    <dbReference type="NCBI Taxonomy" id="48865"/>
    <lineage>
        <taxon>Eukaryota</taxon>
        <taxon>Fungi</taxon>
        <taxon>Dikarya</taxon>
        <taxon>Ascomycota</taxon>
        <taxon>Pezizomycotina</taxon>
        <taxon>Sordariomycetes</taxon>
        <taxon>Hypocreomycetidae</taxon>
        <taxon>Hypocreales</taxon>
        <taxon>Nectriaceae</taxon>
        <taxon>Fusarium</taxon>
        <taxon>Fusarium redolens species complex</taxon>
    </lineage>
</organism>
<evidence type="ECO:0008006" key="4">
    <source>
        <dbReference type="Google" id="ProtNLM"/>
    </source>
</evidence>
<evidence type="ECO:0000313" key="3">
    <source>
        <dbReference type="Proteomes" id="UP000720189"/>
    </source>
</evidence>
<name>A0A9P9HJV6_FUSRE</name>
<dbReference type="Proteomes" id="UP000720189">
    <property type="component" value="Unassembled WGS sequence"/>
</dbReference>